<sequence>MFSNEQQRHDQSSVADIPIHSWYPPSVLNPRNLSRVPSSSTSSSTPPGSGVAAKPGKTGAEVGVFPPSGLTSTTAFFSLKDKSDEELKRLITDDTAYNEFLLTLDQVKTFEMLQEDLKKSNIELAKQNLEAESKIIELKNQCAIIRTSELATAQENFSRAQEEKRNLLDKFSDRALINKLQAAADEVDEESEMLHRRLLRGEMELAEYIPKYRRLRVLYHKRILTRLAASSSVRL</sequence>
<comment type="caution">
    <text evidence="10">The sequence shown here is derived from an EMBL/GenBank/DDBJ whole genome shotgun (WGS) entry which is preliminary data.</text>
</comment>
<feature type="domain" description="VPS37 C-terminal" evidence="9">
    <location>
        <begin position="154"/>
        <end position="235"/>
    </location>
</feature>
<dbReference type="Gene3D" id="1.10.287.660">
    <property type="entry name" value="Helix hairpin bin"/>
    <property type="match status" value="1"/>
</dbReference>
<dbReference type="InterPro" id="IPR037202">
    <property type="entry name" value="ESCRT_assembly_dom"/>
</dbReference>
<evidence type="ECO:0000259" key="9">
    <source>
        <dbReference type="PROSITE" id="PS51314"/>
    </source>
</evidence>
<keyword evidence="5 6" id="KW-0653">Protein transport</keyword>
<keyword evidence="3 6" id="KW-0813">Transport</keyword>
<dbReference type="PANTHER" id="PTHR13678">
    <property type="entry name" value="VACUOLAR PROTEIN SORTING-ASSOCIATED PROTEIN 37"/>
    <property type="match status" value="1"/>
</dbReference>
<feature type="compositionally biased region" description="Low complexity" evidence="8">
    <location>
        <begin position="37"/>
        <end position="50"/>
    </location>
</feature>
<reference evidence="10" key="1">
    <citation type="submission" date="2021-08" db="EMBL/GenBank/DDBJ databases">
        <title>WGS assembly of Ceratopteris richardii.</title>
        <authorList>
            <person name="Marchant D.B."/>
            <person name="Chen G."/>
            <person name="Jenkins J."/>
            <person name="Shu S."/>
            <person name="Leebens-Mack J."/>
            <person name="Grimwood J."/>
            <person name="Schmutz J."/>
            <person name="Soltis P."/>
            <person name="Soltis D."/>
            <person name="Chen Z.-H."/>
        </authorList>
    </citation>
    <scope>NUCLEOTIDE SEQUENCE</scope>
    <source>
        <strain evidence="10">Whitten #5841</strain>
        <tissue evidence="10">Leaf</tissue>
    </source>
</reference>
<dbReference type="AlphaFoldDB" id="A0A8T2R3C1"/>
<organism evidence="10 11">
    <name type="scientific">Ceratopteris richardii</name>
    <name type="common">Triangle waterfern</name>
    <dbReference type="NCBI Taxonomy" id="49495"/>
    <lineage>
        <taxon>Eukaryota</taxon>
        <taxon>Viridiplantae</taxon>
        <taxon>Streptophyta</taxon>
        <taxon>Embryophyta</taxon>
        <taxon>Tracheophyta</taxon>
        <taxon>Polypodiopsida</taxon>
        <taxon>Polypodiidae</taxon>
        <taxon>Polypodiales</taxon>
        <taxon>Pteridineae</taxon>
        <taxon>Pteridaceae</taxon>
        <taxon>Parkerioideae</taxon>
        <taxon>Ceratopteris</taxon>
    </lineage>
</organism>
<dbReference type="PANTHER" id="PTHR13678:SF2">
    <property type="entry name" value="VACUOLAR PROTEIN SORTING-ASSOCIATED PROTEIN 37A"/>
    <property type="match status" value="1"/>
</dbReference>
<dbReference type="InterPro" id="IPR029012">
    <property type="entry name" value="Helix_hairpin_bin_sf"/>
</dbReference>
<name>A0A8T2R3C1_CERRI</name>
<evidence type="ECO:0000256" key="7">
    <source>
        <dbReference type="SAM" id="Coils"/>
    </source>
</evidence>
<dbReference type="SUPFAM" id="SSF140111">
    <property type="entry name" value="Endosomal sorting complex assembly domain"/>
    <property type="match status" value="1"/>
</dbReference>
<evidence type="ECO:0000256" key="4">
    <source>
        <dbReference type="ARBA" id="ARBA00022753"/>
    </source>
</evidence>
<dbReference type="GO" id="GO:0000813">
    <property type="term" value="C:ESCRT I complex"/>
    <property type="evidence" value="ECO:0007669"/>
    <property type="project" value="UniProtKB-ARBA"/>
</dbReference>
<evidence type="ECO:0000256" key="1">
    <source>
        <dbReference type="ARBA" id="ARBA00004177"/>
    </source>
</evidence>
<dbReference type="OrthoDB" id="10260857at2759"/>
<evidence type="ECO:0000256" key="3">
    <source>
        <dbReference type="ARBA" id="ARBA00022448"/>
    </source>
</evidence>
<dbReference type="OMA" id="YNEVFHS"/>
<evidence type="ECO:0000256" key="6">
    <source>
        <dbReference type="PROSITE-ProRule" id="PRU00646"/>
    </source>
</evidence>
<dbReference type="PROSITE" id="PS51314">
    <property type="entry name" value="VPS37_C"/>
    <property type="match status" value="1"/>
</dbReference>
<dbReference type="Proteomes" id="UP000825935">
    <property type="component" value="Chromosome 30"/>
</dbReference>
<keyword evidence="7" id="KW-0175">Coiled coil</keyword>
<feature type="compositionally biased region" description="Basic and acidic residues" evidence="8">
    <location>
        <begin position="1"/>
        <end position="11"/>
    </location>
</feature>
<evidence type="ECO:0000313" key="11">
    <source>
        <dbReference type="Proteomes" id="UP000825935"/>
    </source>
</evidence>
<comment type="similarity">
    <text evidence="2">Belongs to the VPS37 family.</text>
</comment>
<feature type="coiled-coil region" evidence="7">
    <location>
        <begin position="110"/>
        <end position="197"/>
    </location>
</feature>
<dbReference type="Pfam" id="PF07200">
    <property type="entry name" value="Mod_r"/>
    <property type="match status" value="1"/>
</dbReference>
<evidence type="ECO:0000256" key="2">
    <source>
        <dbReference type="ARBA" id="ARBA00007617"/>
    </source>
</evidence>
<evidence type="ECO:0000256" key="8">
    <source>
        <dbReference type="SAM" id="MobiDB-lite"/>
    </source>
</evidence>
<dbReference type="GO" id="GO:0006623">
    <property type="term" value="P:protein targeting to vacuole"/>
    <property type="evidence" value="ECO:0007669"/>
    <property type="project" value="TreeGrafter"/>
</dbReference>
<protein>
    <recommendedName>
        <fullName evidence="9">VPS37 C-terminal domain-containing protein</fullName>
    </recommendedName>
</protein>
<feature type="region of interest" description="Disordered" evidence="8">
    <location>
        <begin position="1"/>
        <end position="66"/>
    </location>
</feature>
<dbReference type="EMBL" id="CM035435">
    <property type="protein sequence ID" value="KAH7290105.1"/>
    <property type="molecule type" value="Genomic_DNA"/>
</dbReference>
<gene>
    <name evidence="10" type="ORF">KP509_30G032100</name>
</gene>
<dbReference type="GO" id="GO:0043162">
    <property type="term" value="P:ubiquitin-dependent protein catabolic process via the multivesicular body sorting pathway"/>
    <property type="evidence" value="ECO:0007669"/>
    <property type="project" value="TreeGrafter"/>
</dbReference>
<keyword evidence="4" id="KW-0967">Endosome</keyword>
<dbReference type="InterPro" id="IPR009851">
    <property type="entry name" value="Mod_r"/>
</dbReference>
<evidence type="ECO:0000313" key="10">
    <source>
        <dbReference type="EMBL" id="KAH7290105.1"/>
    </source>
</evidence>
<proteinExistence type="inferred from homology"/>
<comment type="subcellular location">
    <subcellularLocation>
        <location evidence="1">Endosome</location>
    </subcellularLocation>
</comment>
<dbReference type="GO" id="GO:0006612">
    <property type="term" value="P:protein targeting to membrane"/>
    <property type="evidence" value="ECO:0007669"/>
    <property type="project" value="TreeGrafter"/>
</dbReference>
<keyword evidence="11" id="KW-1185">Reference proteome</keyword>
<accession>A0A8T2R3C1</accession>
<evidence type="ECO:0000256" key="5">
    <source>
        <dbReference type="ARBA" id="ARBA00022927"/>
    </source>
</evidence>